<evidence type="ECO:0000313" key="5">
    <source>
        <dbReference type="RefSeq" id="XP_026739269.1"/>
    </source>
</evidence>
<reference evidence="5" key="1">
    <citation type="submission" date="2025-08" db="UniProtKB">
        <authorList>
            <consortium name="RefSeq"/>
        </authorList>
    </citation>
    <scope>IDENTIFICATION</scope>
</reference>
<name>A0A7E5WEZ8_TRINI</name>
<dbReference type="Pfam" id="PF03098">
    <property type="entry name" value="An_peroxidase"/>
    <property type="match status" value="1"/>
</dbReference>
<dbReference type="PROSITE" id="PS50292">
    <property type="entry name" value="PEROXIDASE_3"/>
    <property type="match status" value="1"/>
</dbReference>
<accession>A0A7E5WEZ8</accession>
<gene>
    <name evidence="5" type="primary">LOC113502088</name>
</gene>
<dbReference type="KEGG" id="tnl:113502088"/>
<keyword evidence="2" id="KW-0479">Metal-binding</keyword>
<dbReference type="InterPro" id="IPR010255">
    <property type="entry name" value="Haem_peroxidase_sf"/>
</dbReference>
<dbReference type="InParanoid" id="A0A7E5WEZ8"/>
<dbReference type="GO" id="GO:0046872">
    <property type="term" value="F:metal ion binding"/>
    <property type="evidence" value="ECO:0007669"/>
    <property type="project" value="UniProtKB-KW"/>
</dbReference>
<keyword evidence="2" id="KW-0349">Heme</keyword>
<evidence type="ECO:0000256" key="2">
    <source>
        <dbReference type="PIRSR" id="PIRSR619791-2"/>
    </source>
</evidence>
<dbReference type="SUPFAM" id="SSF48113">
    <property type="entry name" value="Heme-dependent peroxidases"/>
    <property type="match status" value="1"/>
</dbReference>
<evidence type="ECO:0000313" key="4">
    <source>
        <dbReference type="Proteomes" id="UP000322000"/>
    </source>
</evidence>
<keyword evidence="1" id="KW-0575">Peroxidase</keyword>
<dbReference type="RefSeq" id="XP_026739269.1">
    <property type="nucleotide sequence ID" value="XM_026883468.1"/>
</dbReference>
<dbReference type="PRINTS" id="PR00457">
    <property type="entry name" value="ANPEROXIDASE"/>
</dbReference>
<keyword evidence="4" id="KW-1185">Reference proteome</keyword>
<feature type="domain" description="ERV/ALR sulfhydryl oxidase" evidence="3">
    <location>
        <begin position="1"/>
        <end position="30"/>
    </location>
</feature>
<dbReference type="OrthoDB" id="823504at2759"/>
<dbReference type="InterPro" id="IPR017905">
    <property type="entry name" value="ERV/ALR_sulphydryl_oxidase"/>
</dbReference>
<dbReference type="InterPro" id="IPR019791">
    <property type="entry name" value="Haem_peroxidase_animal"/>
</dbReference>
<dbReference type="PANTHER" id="PTHR11475">
    <property type="entry name" value="OXIDASE/PEROXIDASE"/>
    <property type="match status" value="1"/>
</dbReference>
<dbReference type="Gene3D" id="1.10.640.10">
    <property type="entry name" value="Haem peroxidase domain superfamily, animal type"/>
    <property type="match status" value="1"/>
</dbReference>
<feature type="binding site" description="axial binding residue" evidence="2">
    <location>
        <position position="120"/>
    </location>
    <ligand>
        <name>heme b</name>
        <dbReference type="ChEBI" id="CHEBI:60344"/>
    </ligand>
    <ligandPart>
        <name>Fe</name>
        <dbReference type="ChEBI" id="CHEBI:18248"/>
    </ligandPart>
</feature>
<dbReference type="AlphaFoldDB" id="A0A7E5WEZ8"/>
<dbReference type="GO" id="GO:0006979">
    <property type="term" value="P:response to oxidative stress"/>
    <property type="evidence" value="ECO:0007669"/>
    <property type="project" value="InterPro"/>
</dbReference>
<dbReference type="GO" id="GO:0016972">
    <property type="term" value="F:thiol oxidase activity"/>
    <property type="evidence" value="ECO:0007669"/>
    <property type="project" value="InterPro"/>
</dbReference>
<dbReference type="InterPro" id="IPR037120">
    <property type="entry name" value="Haem_peroxidase_sf_animal"/>
</dbReference>
<dbReference type="PROSITE" id="PS51324">
    <property type="entry name" value="ERV_ALR"/>
    <property type="match status" value="1"/>
</dbReference>
<evidence type="ECO:0000256" key="1">
    <source>
        <dbReference type="ARBA" id="ARBA00022559"/>
    </source>
</evidence>
<organism evidence="4 5">
    <name type="scientific">Trichoplusia ni</name>
    <name type="common">Cabbage looper</name>
    <dbReference type="NCBI Taxonomy" id="7111"/>
    <lineage>
        <taxon>Eukaryota</taxon>
        <taxon>Metazoa</taxon>
        <taxon>Ecdysozoa</taxon>
        <taxon>Arthropoda</taxon>
        <taxon>Hexapoda</taxon>
        <taxon>Insecta</taxon>
        <taxon>Pterygota</taxon>
        <taxon>Neoptera</taxon>
        <taxon>Endopterygota</taxon>
        <taxon>Lepidoptera</taxon>
        <taxon>Glossata</taxon>
        <taxon>Ditrysia</taxon>
        <taxon>Noctuoidea</taxon>
        <taxon>Noctuidae</taxon>
        <taxon>Plusiinae</taxon>
        <taxon>Trichoplusia</taxon>
    </lineage>
</organism>
<proteinExistence type="predicted"/>
<dbReference type="GO" id="GO:0020037">
    <property type="term" value="F:heme binding"/>
    <property type="evidence" value="ECO:0007669"/>
    <property type="project" value="InterPro"/>
</dbReference>
<dbReference type="GeneID" id="113502088"/>
<evidence type="ECO:0000259" key="3">
    <source>
        <dbReference type="PROSITE" id="PS51324"/>
    </source>
</evidence>
<keyword evidence="1" id="KW-0560">Oxidoreductase</keyword>
<protein>
    <submittedName>
        <fullName evidence="5">Peroxidase-like</fullName>
    </submittedName>
</protein>
<sequence>MWFFREHNRIARRLAKINPCWDDETLFQKARQISIAQWQYIIYYELMPEILGKKTQLYLHAIQYLKQVPQSIKRQFEIPGRQYSLEKGIIYQTDGYVNDFDPQQEPGVIREYIVGTRWFHTFQPEKMDYYHNGEYRGSVAIADFLLRSSLLADNSTELELTEGHLIQPANEFDQIITNDMAERVFGPWQVAADLSAIDIMRGRDAGFPPYNEYRKFCGLKPAKKWEDLYDTINKDVSVCCNTGLFTTIGIYFNYGALIVETLSRFYEDVDDMELMVAIYVERLVPGTFVGPTLHCIMVHNLLLWRKSDKFFFEHGGFPAALTIPQLTEIRKTSIARVICDNGVNVKKIQPAAFFRQGPW</sequence>
<dbReference type="Proteomes" id="UP000322000">
    <property type="component" value="Chromosome 16"/>
</dbReference>
<keyword evidence="2" id="KW-0408">Iron</keyword>
<dbReference type="PANTHER" id="PTHR11475:SF86">
    <property type="entry name" value="PEROXIDASE"/>
    <property type="match status" value="1"/>
</dbReference>
<dbReference type="GO" id="GO:0004601">
    <property type="term" value="F:peroxidase activity"/>
    <property type="evidence" value="ECO:0007669"/>
    <property type="project" value="UniProtKB-KW"/>
</dbReference>